<evidence type="ECO:0000313" key="3">
    <source>
        <dbReference type="Proteomes" id="UP000823941"/>
    </source>
</evidence>
<dbReference type="Pfam" id="PF03372">
    <property type="entry name" value="Exo_endo_phos"/>
    <property type="match status" value="1"/>
</dbReference>
<dbReference type="Pfam" id="PF00078">
    <property type="entry name" value="RVT_1"/>
    <property type="match status" value="1"/>
</dbReference>
<dbReference type="InterPro" id="IPR000477">
    <property type="entry name" value="RT_dom"/>
</dbReference>
<dbReference type="SUPFAM" id="SSF56672">
    <property type="entry name" value="DNA/RNA polymerases"/>
    <property type="match status" value="1"/>
</dbReference>
<keyword evidence="3" id="KW-1185">Reference proteome</keyword>
<dbReference type="PANTHER" id="PTHR47027:SF8">
    <property type="entry name" value="RIBONUCLEASE H"/>
    <property type="match status" value="1"/>
</dbReference>
<evidence type="ECO:0000313" key="2">
    <source>
        <dbReference type="EMBL" id="KAG7299862.1"/>
    </source>
</evidence>
<accession>A0ABQ7Q3Q3</accession>
<comment type="caution">
    <text evidence="2">The sequence shown here is derived from an EMBL/GenBank/DDBJ whole genome shotgun (WGS) entry which is preliminary data.</text>
</comment>
<proteinExistence type="predicted"/>
<dbReference type="PROSITE" id="PS50878">
    <property type="entry name" value="RT_POL"/>
    <property type="match status" value="1"/>
</dbReference>
<dbReference type="SUPFAM" id="SSF56219">
    <property type="entry name" value="DNase I-like"/>
    <property type="match status" value="1"/>
</dbReference>
<name>A0ABQ7Q3Q3_PLUXY</name>
<dbReference type="InterPro" id="IPR043502">
    <property type="entry name" value="DNA/RNA_pol_sf"/>
</dbReference>
<protein>
    <recommendedName>
        <fullName evidence="1">Reverse transcriptase domain-containing protein</fullName>
    </recommendedName>
</protein>
<dbReference type="InterPro" id="IPR036691">
    <property type="entry name" value="Endo/exonu/phosph_ase_sf"/>
</dbReference>
<sequence length="997" mass="115285">MRKATGNHRIIIPRKIIMAEYNITTALSPRQTLDGQRVLRISGSAMKIATWNVRSLYEDAKLDNALLEMDRLQLDILGVSELRWIGTGELATKSHVVYYSGSEDKKNHWNGVAVILKKELRCCVKNFIPISDRIMLLQLQAQPFNINIVQVYAPTADKNDDVIEEFYAQIETVLRSLKKHEINIVMGDFNAKVGQGKVEGYVGDYGLGERNDRGDRLVQFCQEKDFIVSNTMFQLPPRRLYTWKSPADKTDHIVRNQIDYVLISRRHRNTVKSLKTYPGTDIGSDHNPLVAKLCIKLKKLCHPTPKPKMDTSKIRDREVRVRLHLGTNNEICRLKSSDPDYNNVENTWMDFKNAIVQTGKSVLSPTPIIQKKDWMTTEILQLISTRREYKGKDHQKYKCIQNTIRRKIRVAKETWLAEKCQEIEDFQAKHDHFNLHKSIRDVLSKRYPTKTHLALLDEQGNFSSSVEEKLAIWESYIRTLFHDSKIDNNEISITESGPELIKSEIAHAIKSAKRRKAVGSDDIPVEILQEIDDCNLDFLTNFFNEIYSTGYIPRDWLKSTFVTLPKINHPKKCSDYRTISLMSHVLKIFLKIIHKRIYPKCEAILSKTQFGFRAGLGTRDALFGYQMLVQRCLDVNRELHICFIDYEKAFDRVRHEKLFETLKSVGIDSKDLQIVKNLYCQQKANVRVDDRVSTDVEILRGVRQGCILSPLLFNIYAEAIFSAALSDVTEGVSVNGHVINNIRYADDTILIAETRQSLQKLVDIVTVASVSYGININAKKTKYMVVSRGPQPNSSINIEGTDLERVSRYKYLGVIVNDKGDHSLEIKCRIEQARSAFRKMEKVLCDRNLNLNLRTRIAKCYVFSVLLYGAEAWTLTERMAKRLEAFEMWVYRRMLKISWVQKVRNVTVLQRLNKKGTEVLNTIKRRKLEYFGHIMRNPKYELLQVITQGKIQGRRRPGRPMTSWLQNLRQWFQLSTGELFRAAASKTEISRMIANLR</sequence>
<gene>
    <name evidence="2" type="ORF">JYU34_016882</name>
</gene>
<evidence type="ECO:0000259" key="1">
    <source>
        <dbReference type="PROSITE" id="PS50878"/>
    </source>
</evidence>
<dbReference type="EMBL" id="JAHIBW010000022">
    <property type="protein sequence ID" value="KAG7299862.1"/>
    <property type="molecule type" value="Genomic_DNA"/>
</dbReference>
<organism evidence="2 3">
    <name type="scientific">Plutella xylostella</name>
    <name type="common">Diamondback moth</name>
    <name type="synonym">Plutella maculipennis</name>
    <dbReference type="NCBI Taxonomy" id="51655"/>
    <lineage>
        <taxon>Eukaryota</taxon>
        <taxon>Metazoa</taxon>
        <taxon>Ecdysozoa</taxon>
        <taxon>Arthropoda</taxon>
        <taxon>Hexapoda</taxon>
        <taxon>Insecta</taxon>
        <taxon>Pterygota</taxon>
        <taxon>Neoptera</taxon>
        <taxon>Endopterygota</taxon>
        <taxon>Lepidoptera</taxon>
        <taxon>Glossata</taxon>
        <taxon>Ditrysia</taxon>
        <taxon>Yponomeutoidea</taxon>
        <taxon>Plutellidae</taxon>
        <taxon>Plutella</taxon>
    </lineage>
</organism>
<dbReference type="CDD" id="cd01650">
    <property type="entry name" value="RT_nLTR_like"/>
    <property type="match status" value="1"/>
</dbReference>
<feature type="domain" description="Reverse transcriptase" evidence="1">
    <location>
        <begin position="545"/>
        <end position="816"/>
    </location>
</feature>
<reference evidence="2 3" key="1">
    <citation type="submission" date="2021-06" db="EMBL/GenBank/DDBJ databases">
        <title>A haploid diamondback moth (Plutella xylostella L.) genome assembly resolves 31 chromosomes and identifies a diamide resistance mutation.</title>
        <authorList>
            <person name="Ward C.M."/>
            <person name="Perry K.D."/>
            <person name="Baker G."/>
            <person name="Powis K."/>
            <person name="Heckel D.G."/>
            <person name="Baxter S.W."/>
        </authorList>
    </citation>
    <scope>NUCLEOTIDE SEQUENCE [LARGE SCALE GENOMIC DNA]</scope>
    <source>
        <strain evidence="2 3">LV</strain>
        <tissue evidence="2">Single pupa</tissue>
    </source>
</reference>
<dbReference type="InterPro" id="IPR005135">
    <property type="entry name" value="Endo/exonuclease/phosphatase"/>
</dbReference>
<dbReference type="Proteomes" id="UP000823941">
    <property type="component" value="Chromosome 22"/>
</dbReference>
<dbReference type="Gene3D" id="3.60.10.10">
    <property type="entry name" value="Endonuclease/exonuclease/phosphatase"/>
    <property type="match status" value="1"/>
</dbReference>
<dbReference type="CDD" id="cd09076">
    <property type="entry name" value="L1-EN"/>
    <property type="match status" value="1"/>
</dbReference>
<dbReference type="PANTHER" id="PTHR47027">
    <property type="entry name" value="REVERSE TRANSCRIPTASE DOMAIN-CONTAINING PROTEIN"/>
    <property type="match status" value="1"/>
</dbReference>